<dbReference type="Proteomes" id="UP000030765">
    <property type="component" value="Unassembled WGS sequence"/>
</dbReference>
<sequence length="52" mass="5802">MGLPLPLCKSGKRKKQHTSAFCMQHTSIANFDRKHGSEPYAKGKKRIDASNT</sequence>
<reference evidence="3" key="2">
    <citation type="submission" date="2020-05" db="UniProtKB">
        <authorList>
            <consortium name="EnsemblMetazoa"/>
        </authorList>
    </citation>
    <scope>IDENTIFICATION</scope>
</reference>
<dbReference type="EMBL" id="KE524999">
    <property type="protein sequence ID" value="KFB39903.1"/>
    <property type="molecule type" value="Genomic_DNA"/>
</dbReference>
<protein>
    <submittedName>
        <fullName evidence="2 3">Uncharacterized protein</fullName>
    </submittedName>
</protein>
<evidence type="ECO:0000313" key="2">
    <source>
        <dbReference type="EMBL" id="KFB39903.1"/>
    </source>
</evidence>
<reference evidence="2 4" key="1">
    <citation type="journal article" date="2014" name="BMC Genomics">
        <title>Genome sequence of Anopheles sinensis provides insight into genetics basis of mosquito competence for malaria parasites.</title>
        <authorList>
            <person name="Zhou D."/>
            <person name="Zhang D."/>
            <person name="Ding G."/>
            <person name="Shi L."/>
            <person name="Hou Q."/>
            <person name="Ye Y."/>
            <person name="Xu Y."/>
            <person name="Zhou H."/>
            <person name="Xiong C."/>
            <person name="Li S."/>
            <person name="Yu J."/>
            <person name="Hong S."/>
            <person name="Yu X."/>
            <person name="Zou P."/>
            <person name="Chen C."/>
            <person name="Chang X."/>
            <person name="Wang W."/>
            <person name="Lv Y."/>
            <person name="Sun Y."/>
            <person name="Ma L."/>
            <person name="Shen B."/>
            <person name="Zhu C."/>
        </authorList>
    </citation>
    <scope>NUCLEOTIDE SEQUENCE [LARGE SCALE GENOMIC DNA]</scope>
</reference>
<feature type="region of interest" description="Disordered" evidence="1">
    <location>
        <begin position="33"/>
        <end position="52"/>
    </location>
</feature>
<keyword evidence="4" id="KW-1185">Reference proteome</keyword>
<proteinExistence type="predicted"/>
<dbReference type="VEuPathDB" id="VectorBase:ASIC007281"/>
<evidence type="ECO:0000256" key="1">
    <source>
        <dbReference type="SAM" id="MobiDB-lite"/>
    </source>
</evidence>
<dbReference type="EnsemblMetazoa" id="ASIC007281-RA">
    <property type="protein sequence ID" value="ASIC007281-PA"/>
    <property type="gene ID" value="ASIC007281"/>
</dbReference>
<evidence type="ECO:0000313" key="3">
    <source>
        <dbReference type="EnsemblMetazoa" id="ASIC007281-PA"/>
    </source>
</evidence>
<gene>
    <name evidence="2" type="ORF">ZHAS_00007281</name>
</gene>
<accession>A0A084VPK9</accession>
<evidence type="ECO:0000313" key="4">
    <source>
        <dbReference type="Proteomes" id="UP000030765"/>
    </source>
</evidence>
<dbReference type="AlphaFoldDB" id="A0A084VPK9"/>
<dbReference type="EMBL" id="ATLV01015011">
    <property type="status" value="NOT_ANNOTATED_CDS"/>
    <property type="molecule type" value="Genomic_DNA"/>
</dbReference>
<name>A0A084VPK9_ANOSI</name>
<organism evidence="2">
    <name type="scientific">Anopheles sinensis</name>
    <name type="common">Mosquito</name>
    <dbReference type="NCBI Taxonomy" id="74873"/>
    <lineage>
        <taxon>Eukaryota</taxon>
        <taxon>Metazoa</taxon>
        <taxon>Ecdysozoa</taxon>
        <taxon>Arthropoda</taxon>
        <taxon>Hexapoda</taxon>
        <taxon>Insecta</taxon>
        <taxon>Pterygota</taxon>
        <taxon>Neoptera</taxon>
        <taxon>Endopterygota</taxon>
        <taxon>Diptera</taxon>
        <taxon>Nematocera</taxon>
        <taxon>Culicoidea</taxon>
        <taxon>Culicidae</taxon>
        <taxon>Anophelinae</taxon>
        <taxon>Anopheles</taxon>
    </lineage>
</organism>